<evidence type="ECO:0000313" key="2">
    <source>
        <dbReference type="EMBL" id="EJK77444.1"/>
    </source>
</evidence>
<evidence type="ECO:0000313" key="3">
    <source>
        <dbReference type="Proteomes" id="UP000266841"/>
    </source>
</evidence>
<dbReference type="EMBL" id="AGNL01000872">
    <property type="protein sequence ID" value="EJK77444.1"/>
    <property type="molecule type" value="Genomic_DNA"/>
</dbReference>
<accession>K0TJS4</accession>
<name>K0TJS4_THAOC</name>
<proteinExistence type="predicted"/>
<sequence>MTCHPRGPPAAPPAARKVLFSSNPASYKINEYFQIYLAKDFLLSCLGRIMINLFSLLVSPSIGCQFEDLQREVALGEVWIQVAVIIELRVRNLETHDVLDLKRLVRDGLRENRRHLSVERQADDDPPRTVLPSEDSTARGIEGRGPADPVELCAVPRDEFVPPPAAPARSLTSTPAHAVMSRVVPPLKGVLRMPTNPPPFTVVTMSVKRLSAISDRGVDLHPRDNADGLRAASDVSGVWFLHRSGLESVGALKRGRRSGPATY</sequence>
<organism evidence="2 3">
    <name type="scientific">Thalassiosira oceanica</name>
    <name type="common">Marine diatom</name>
    <dbReference type="NCBI Taxonomy" id="159749"/>
    <lineage>
        <taxon>Eukaryota</taxon>
        <taxon>Sar</taxon>
        <taxon>Stramenopiles</taxon>
        <taxon>Ochrophyta</taxon>
        <taxon>Bacillariophyta</taxon>
        <taxon>Coscinodiscophyceae</taxon>
        <taxon>Thalassiosirophycidae</taxon>
        <taxon>Thalassiosirales</taxon>
        <taxon>Thalassiosiraceae</taxon>
        <taxon>Thalassiosira</taxon>
    </lineage>
</organism>
<keyword evidence="3" id="KW-1185">Reference proteome</keyword>
<protein>
    <submittedName>
        <fullName evidence="2">Uncharacterized protein</fullName>
    </submittedName>
</protein>
<gene>
    <name evidence="2" type="ORF">THAOC_00728</name>
</gene>
<dbReference type="Proteomes" id="UP000266841">
    <property type="component" value="Unassembled WGS sequence"/>
</dbReference>
<dbReference type="AlphaFoldDB" id="K0TJS4"/>
<comment type="caution">
    <text evidence="2">The sequence shown here is derived from an EMBL/GenBank/DDBJ whole genome shotgun (WGS) entry which is preliminary data.</text>
</comment>
<feature type="compositionally biased region" description="Basic and acidic residues" evidence="1">
    <location>
        <begin position="116"/>
        <end position="127"/>
    </location>
</feature>
<reference evidence="2 3" key="1">
    <citation type="journal article" date="2012" name="Genome Biol.">
        <title>Genome and low-iron response of an oceanic diatom adapted to chronic iron limitation.</title>
        <authorList>
            <person name="Lommer M."/>
            <person name="Specht M."/>
            <person name="Roy A.S."/>
            <person name="Kraemer L."/>
            <person name="Andreson R."/>
            <person name="Gutowska M.A."/>
            <person name="Wolf J."/>
            <person name="Bergner S.V."/>
            <person name="Schilhabel M.B."/>
            <person name="Klostermeier U.C."/>
            <person name="Beiko R.G."/>
            <person name="Rosenstiel P."/>
            <person name="Hippler M."/>
            <person name="Laroche J."/>
        </authorList>
    </citation>
    <scope>NUCLEOTIDE SEQUENCE [LARGE SCALE GENOMIC DNA]</scope>
    <source>
        <strain evidence="2 3">CCMP1005</strain>
    </source>
</reference>
<evidence type="ECO:0000256" key="1">
    <source>
        <dbReference type="SAM" id="MobiDB-lite"/>
    </source>
</evidence>
<feature type="region of interest" description="Disordered" evidence="1">
    <location>
        <begin position="116"/>
        <end position="147"/>
    </location>
</feature>